<evidence type="ECO:0000313" key="3">
    <source>
        <dbReference type="EMBL" id="RKT77738.1"/>
    </source>
</evidence>
<dbReference type="EMBL" id="RBXT01000001">
    <property type="protein sequence ID" value="RKT77738.1"/>
    <property type="molecule type" value="Genomic_DNA"/>
</dbReference>
<feature type="transmembrane region" description="Helical" evidence="2">
    <location>
        <begin position="44"/>
        <end position="65"/>
    </location>
</feature>
<comment type="caution">
    <text evidence="3">The sequence shown here is derived from an EMBL/GenBank/DDBJ whole genome shotgun (WGS) entry which is preliminary data.</text>
</comment>
<feature type="region of interest" description="Disordered" evidence="1">
    <location>
        <begin position="1"/>
        <end position="44"/>
    </location>
</feature>
<dbReference type="SUPFAM" id="SSF50985">
    <property type="entry name" value="RCC1/BLIP-II"/>
    <property type="match status" value="2"/>
</dbReference>
<keyword evidence="2" id="KW-0812">Transmembrane</keyword>
<evidence type="ECO:0000313" key="4">
    <source>
        <dbReference type="Proteomes" id="UP000278440"/>
    </source>
</evidence>
<gene>
    <name evidence="3" type="ORF">DFJ68_1166</name>
</gene>
<dbReference type="GO" id="GO:0005085">
    <property type="term" value="F:guanyl-nucleotide exchange factor activity"/>
    <property type="evidence" value="ECO:0007669"/>
    <property type="project" value="TreeGrafter"/>
</dbReference>
<protein>
    <submittedName>
        <fullName evidence="3">Alpha-tubulin suppressor-like RCC1 family protein</fullName>
    </submittedName>
</protein>
<evidence type="ECO:0000256" key="2">
    <source>
        <dbReference type="SAM" id="Phobius"/>
    </source>
</evidence>
<feature type="region of interest" description="Disordered" evidence="1">
    <location>
        <begin position="68"/>
        <end position="88"/>
    </location>
</feature>
<feature type="region of interest" description="Disordered" evidence="1">
    <location>
        <begin position="798"/>
        <end position="858"/>
    </location>
</feature>
<name>A0A495Y1B2_9MICO</name>
<dbReference type="AlphaFoldDB" id="A0A495Y1B2"/>
<dbReference type="GO" id="GO:0005737">
    <property type="term" value="C:cytoplasm"/>
    <property type="evidence" value="ECO:0007669"/>
    <property type="project" value="TreeGrafter"/>
</dbReference>
<dbReference type="PANTHER" id="PTHR45982">
    <property type="entry name" value="REGULATOR OF CHROMOSOME CONDENSATION"/>
    <property type="match status" value="1"/>
</dbReference>
<dbReference type="PANTHER" id="PTHR45982:SF1">
    <property type="entry name" value="REGULATOR OF CHROMOSOME CONDENSATION"/>
    <property type="match status" value="1"/>
</dbReference>
<keyword evidence="4" id="KW-1185">Reference proteome</keyword>
<accession>A0A495Y1B2</accession>
<sequence length="858" mass="85148">MNAAVHVPRPSRTPSAPGPVPPPSVGGRRGRGARRRDRRRAPTGVRRLGAAVLALALCGALSPVAPGAAVADGSDATPLTRPDVTPGRVVTSGALTPPTDLVDAVALASTDAPGHDSALALRADGTVVGWGDDGHGQTSVPDGLTGVVAVDTAGGSSLAVRSDGGVVAWGDPGSGVTAVPDDLGPVTAVAVGGRLTDDTACSVAYAVRADTTVVRWGGAASATCPGLGDEYDVPEGLAGIRAVSAGDTVVLALRDDGTVVRWGPGLAAADGVDPATWQDMTSVSAKGEHAVGVDASGRLVGWGVWGEAGAPTLEGVRAASAGRQVAALRDDGSVACLPGCATPPGAPRFQAVSGGSDQVLAVLAPRSDLPPAPSAGPGPVQLLPGYVGPDYAMNPPAGLRDAVELDATSFAAGGNTAMAVRSDGTVVGWGSRYPVRLQPPAGLSDVVDVGVGAGFALALRADGSLVPWGSGGVTTLPPDLGPVVAVDAGGTQKAVRDPDGGPPTVTTCGVALALRADGTVRTWGSTGATCRALTEAMAAPADLTDVVSVSIGDEYAVVARADGSVVGWGPSWRSYSTGLALERWDSVTSVSTDRARIIGVRADGTVRLWGVTGEVPVGPLDAPVVAASAAQTSGFLLGPYGRLVLSGGPTGEQQGRYTAVAGGDNYTLAIAVGGSAAAPAVPPLGATTVTTRRIGMAAGVATAFRYPANRADPVWRARVFVDRSTTARGLRVGIYADDDGRPGALLSTASTDSVVPGAWNTVLLDRGVTVQAAGSYWLVALAPYAGADDGSTAAPRLVLRGADGAPPGTPSLVSADRTLTGLPGAAPTDPDDPGADPATTWREGRTPDSGPASFFAST</sequence>
<feature type="compositionally biased region" description="Basic residues" evidence="1">
    <location>
        <begin position="28"/>
        <end position="41"/>
    </location>
</feature>
<proteinExistence type="predicted"/>
<evidence type="ECO:0000256" key="1">
    <source>
        <dbReference type="SAM" id="MobiDB-lite"/>
    </source>
</evidence>
<dbReference type="InterPro" id="IPR051553">
    <property type="entry name" value="Ran_GTPase-activating"/>
</dbReference>
<dbReference type="Gene3D" id="2.130.10.30">
    <property type="entry name" value="Regulator of chromosome condensation 1/beta-lactamase-inhibitor protein II"/>
    <property type="match status" value="3"/>
</dbReference>
<dbReference type="InterPro" id="IPR009091">
    <property type="entry name" value="RCC1/BLIP-II"/>
</dbReference>
<keyword evidence="2" id="KW-0472">Membrane</keyword>
<keyword evidence="2" id="KW-1133">Transmembrane helix</keyword>
<dbReference type="Proteomes" id="UP000278440">
    <property type="component" value="Unassembled WGS sequence"/>
</dbReference>
<reference evidence="3 4" key="1">
    <citation type="submission" date="2018-10" db="EMBL/GenBank/DDBJ databases">
        <title>Sequencing the genomes of 1000 actinobacteria strains.</title>
        <authorList>
            <person name="Klenk H.-P."/>
        </authorList>
    </citation>
    <scope>NUCLEOTIDE SEQUENCE [LARGE SCALE GENOMIC DNA]</scope>
    <source>
        <strain evidence="3 4">DSM 44267</strain>
    </source>
</reference>
<organism evidence="3 4">
    <name type="scientific">Terracoccus luteus</name>
    <dbReference type="NCBI Taxonomy" id="53356"/>
    <lineage>
        <taxon>Bacteria</taxon>
        <taxon>Bacillati</taxon>
        <taxon>Actinomycetota</taxon>
        <taxon>Actinomycetes</taxon>
        <taxon>Micrococcales</taxon>
        <taxon>Intrasporangiaceae</taxon>
        <taxon>Terracoccus</taxon>
    </lineage>
</organism>